<feature type="repeat" description="ANK" evidence="3">
    <location>
        <begin position="293"/>
        <end position="328"/>
    </location>
</feature>
<reference evidence="6" key="1">
    <citation type="submission" date="2022-08" db="EMBL/GenBank/DDBJ databases">
        <title>Novel sulfate-reducing endosymbionts in the free-living metamonad Anaeramoeba.</title>
        <authorList>
            <person name="Jerlstrom-Hultqvist J."/>
            <person name="Cepicka I."/>
            <person name="Gallot-Lavallee L."/>
            <person name="Salas-Leiva D."/>
            <person name="Curtis B.A."/>
            <person name="Zahonova K."/>
            <person name="Pipaliya S."/>
            <person name="Dacks J."/>
            <person name="Roger A.J."/>
        </authorList>
    </citation>
    <scope>NUCLEOTIDE SEQUENCE</scope>
    <source>
        <strain evidence="6">Schooner1</strain>
    </source>
</reference>
<evidence type="ECO:0000256" key="3">
    <source>
        <dbReference type="PROSITE-ProRule" id="PRU00023"/>
    </source>
</evidence>
<feature type="repeat" description="ANK" evidence="3">
    <location>
        <begin position="258"/>
        <end position="292"/>
    </location>
</feature>
<keyword evidence="2 3" id="KW-0040">ANK repeat</keyword>
<evidence type="ECO:0000256" key="5">
    <source>
        <dbReference type="SAM" id="MobiDB-lite"/>
    </source>
</evidence>
<feature type="coiled-coil region" evidence="4">
    <location>
        <begin position="370"/>
        <end position="453"/>
    </location>
</feature>
<accession>A0ABQ8XPP3</accession>
<comment type="caution">
    <text evidence="6">The sequence shown here is derived from an EMBL/GenBank/DDBJ whole genome shotgun (WGS) entry which is preliminary data.</text>
</comment>
<protein>
    <submittedName>
        <fullName evidence="6">Ankyrin repeat-containing protein</fullName>
    </submittedName>
</protein>
<dbReference type="Pfam" id="PF00023">
    <property type="entry name" value="Ank"/>
    <property type="match status" value="1"/>
</dbReference>
<dbReference type="SMART" id="SM00248">
    <property type="entry name" value="ANK"/>
    <property type="match status" value="8"/>
</dbReference>
<feature type="repeat" description="ANK" evidence="3">
    <location>
        <begin position="142"/>
        <end position="176"/>
    </location>
</feature>
<dbReference type="EMBL" id="JAOAOG010000272">
    <property type="protein sequence ID" value="KAJ6234064.1"/>
    <property type="molecule type" value="Genomic_DNA"/>
</dbReference>
<evidence type="ECO:0000256" key="2">
    <source>
        <dbReference type="ARBA" id="ARBA00023043"/>
    </source>
</evidence>
<dbReference type="PROSITE" id="PS50297">
    <property type="entry name" value="ANK_REP_REGION"/>
    <property type="match status" value="3"/>
</dbReference>
<dbReference type="InterPro" id="IPR036770">
    <property type="entry name" value="Ankyrin_rpt-contain_sf"/>
</dbReference>
<sequence>MNFLTEKQESLLQNGSVTQIKRILNKRNVNYKSRRGEWTPLIYCCWKRRDKELLDFLLSIGADPKLTSSSGCTALHYLCDVPYEDSSFVETLISKGANVNQANTMKWTPLHCACGSQNKFPNAEIIKILISNGADLSCKTESGWTALHLICELPKPNAEIVKALLENGANVNVTTEDGWSAVHFLAEPRDDPRNRTSTCKALRLVVNHGANVNFLNTDGFSAFHLLSVPEKGKIDLEILRNLINTKASLNLRKNGKKNGETPLYLLCHNETIDFDACKLMIRNGADLNIKCKNGNTPLHGLMETMTKIDSQWIEFLIENGADFEIKNEHKTPLDKSIKKNKRKIKRLIKKYSITSIQTLRKLRILLKKQLKENKIELTNVQKKVDSHNKETTAYLLQLQKYNNEIKQQHKQLQLKDIKIQVLSKRIEQKMGENEFINIEIQEYQKEKNKLSDSLNIKIGKYKEVIGKNKALVKRVKLLTHKNKVLQNNNKDDLKEIQKLKSNLDKRNNEINSYIQQLDDKDKYIKELEEKTNVLSLTKNRLIKRVTQKEKNNIELKKKLQQEQEENFNHCEDIDNLTQKIIKLQDIENKNNLLENQLKETAEKLIEKNEDLLFREKEIENKDQITNVLKKQLNKLLTKNEKLNTILTKEKKNNEIINQMKIDQKKNDKLVLDLTDQNNKMKNTNNQYREEINNLKSNLYKINLKNTDQEKKLVNSIQEKRKSITQLNNRKFINTNRENKNNYNNTYNINKYDNDDDFKEELNDNMNFKKETNKDIKTERDKIEKINILYKKLKEKFHNQKILIKEYKKREIQNLESSKNLGQKLLNIIQRTQPIDTNSLPIKTKLEKNKKQVVEQQLRIIKLEKKKNKYKKKSYKFKKNIEKLDHTNLQLIIKINILLKQLAINNPTYKNIIFQQQDINSILNLRFLNKDQKSKLTDNRKKKNKKKKKKKKI</sequence>
<evidence type="ECO:0000256" key="1">
    <source>
        <dbReference type="ARBA" id="ARBA00022737"/>
    </source>
</evidence>
<feature type="coiled-coil region" evidence="4">
    <location>
        <begin position="845"/>
        <end position="872"/>
    </location>
</feature>
<gene>
    <name evidence="6" type="ORF">M0813_00698</name>
</gene>
<proteinExistence type="predicted"/>
<dbReference type="InterPro" id="IPR002110">
    <property type="entry name" value="Ankyrin_rpt"/>
</dbReference>
<dbReference type="Proteomes" id="UP001150062">
    <property type="component" value="Unassembled WGS sequence"/>
</dbReference>
<dbReference type="SUPFAM" id="SSF48403">
    <property type="entry name" value="Ankyrin repeat"/>
    <property type="match status" value="1"/>
</dbReference>
<evidence type="ECO:0000313" key="6">
    <source>
        <dbReference type="EMBL" id="KAJ6234064.1"/>
    </source>
</evidence>
<evidence type="ECO:0000313" key="7">
    <source>
        <dbReference type="Proteomes" id="UP001150062"/>
    </source>
</evidence>
<dbReference type="Gene3D" id="1.25.40.20">
    <property type="entry name" value="Ankyrin repeat-containing domain"/>
    <property type="match status" value="3"/>
</dbReference>
<feature type="repeat" description="ANK" evidence="3">
    <location>
        <begin position="70"/>
        <end position="104"/>
    </location>
</feature>
<dbReference type="PANTHER" id="PTHR24171">
    <property type="entry name" value="ANKYRIN REPEAT DOMAIN-CONTAINING PROTEIN 39-RELATED"/>
    <property type="match status" value="1"/>
</dbReference>
<feature type="region of interest" description="Disordered" evidence="5">
    <location>
        <begin position="933"/>
        <end position="952"/>
    </location>
</feature>
<evidence type="ECO:0000256" key="4">
    <source>
        <dbReference type="SAM" id="Coils"/>
    </source>
</evidence>
<keyword evidence="7" id="KW-1185">Reference proteome</keyword>
<keyword evidence="1" id="KW-0677">Repeat</keyword>
<feature type="coiled-coil region" evidence="4">
    <location>
        <begin position="482"/>
        <end position="704"/>
    </location>
</feature>
<name>A0ABQ8XPP3_9EUKA</name>
<feature type="compositionally biased region" description="Basic residues" evidence="5">
    <location>
        <begin position="939"/>
        <end position="952"/>
    </location>
</feature>
<dbReference type="Pfam" id="PF12796">
    <property type="entry name" value="Ank_2"/>
    <property type="match status" value="2"/>
</dbReference>
<feature type="repeat" description="ANK" evidence="3">
    <location>
        <begin position="105"/>
        <end position="141"/>
    </location>
</feature>
<organism evidence="6 7">
    <name type="scientific">Anaeramoeba flamelloides</name>
    <dbReference type="NCBI Taxonomy" id="1746091"/>
    <lineage>
        <taxon>Eukaryota</taxon>
        <taxon>Metamonada</taxon>
        <taxon>Anaeramoebidae</taxon>
        <taxon>Anaeramoeba</taxon>
    </lineage>
</organism>
<feature type="coiled-coil region" evidence="4">
    <location>
        <begin position="758"/>
        <end position="809"/>
    </location>
</feature>
<dbReference type="PROSITE" id="PS50088">
    <property type="entry name" value="ANK_REPEAT"/>
    <property type="match status" value="5"/>
</dbReference>
<keyword evidence="4" id="KW-0175">Coiled coil</keyword>